<evidence type="ECO:0000313" key="5">
    <source>
        <dbReference type="EMBL" id="KAF2202528.1"/>
    </source>
</evidence>
<reference evidence="5" key="1">
    <citation type="journal article" date="2020" name="Stud. Mycol.">
        <title>101 Dothideomycetes genomes: a test case for predicting lifestyles and emergence of pathogens.</title>
        <authorList>
            <person name="Haridas S."/>
            <person name="Albert R."/>
            <person name="Binder M."/>
            <person name="Bloem J."/>
            <person name="Labutti K."/>
            <person name="Salamov A."/>
            <person name="Andreopoulos B."/>
            <person name="Baker S."/>
            <person name="Barry K."/>
            <person name="Bills G."/>
            <person name="Bluhm B."/>
            <person name="Cannon C."/>
            <person name="Castanera R."/>
            <person name="Culley D."/>
            <person name="Daum C."/>
            <person name="Ezra D."/>
            <person name="Gonzalez J."/>
            <person name="Henrissat B."/>
            <person name="Kuo A."/>
            <person name="Liang C."/>
            <person name="Lipzen A."/>
            <person name="Lutzoni F."/>
            <person name="Magnuson J."/>
            <person name="Mondo S."/>
            <person name="Nolan M."/>
            <person name="Ohm R."/>
            <person name="Pangilinan J."/>
            <person name="Park H.-J."/>
            <person name="Ramirez L."/>
            <person name="Alfaro M."/>
            <person name="Sun H."/>
            <person name="Tritt A."/>
            <person name="Yoshinaga Y."/>
            <person name="Zwiers L.-H."/>
            <person name="Turgeon B."/>
            <person name="Goodwin S."/>
            <person name="Spatafora J."/>
            <person name="Crous P."/>
            <person name="Grigoriev I."/>
        </authorList>
    </citation>
    <scope>NUCLEOTIDE SEQUENCE</scope>
    <source>
        <strain evidence="5">ATCC 74209</strain>
    </source>
</reference>
<gene>
    <name evidence="5" type="ORF">GQ43DRAFT_391905</name>
</gene>
<evidence type="ECO:0000256" key="1">
    <source>
        <dbReference type="ARBA" id="ARBA00006641"/>
    </source>
</evidence>
<dbReference type="InterPro" id="IPR016125">
    <property type="entry name" value="Peptidase_C15-like"/>
</dbReference>
<feature type="non-terminal residue" evidence="5">
    <location>
        <position position="235"/>
    </location>
</feature>
<dbReference type="Pfam" id="PF01470">
    <property type="entry name" value="Peptidase_C15"/>
    <property type="match status" value="1"/>
</dbReference>
<dbReference type="PANTHER" id="PTHR23402:SF1">
    <property type="entry name" value="PYROGLUTAMYL-PEPTIDASE I"/>
    <property type="match status" value="1"/>
</dbReference>
<proteinExistence type="inferred from homology"/>
<dbReference type="InterPro" id="IPR036440">
    <property type="entry name" value="Peptidase_C15-like_sf"/>
</dbReference>
<comment type="caution">
    <text evidence="5">The sequence shown here is derived from an EMBL/GenBank/DDBJ whole genome shotgun (WGS) entry which is preliminary data.</text>
</comment>
<dbReference type="EMBL" id="ML993933">
    <property type="protein sequence ID" value="KAF2202528.1"/>
    <property type="molecule type" value="Genomic_DNA"/>
</dbReference>
<keyword evidence="6" id="KW-1185">Reference proteome</keyword>
<dbReference type="GO" id="GO:0006508">
    <property type="term" value="P:proteolysis"/>
    <property type="evidence" value="ECO:0007669"/>
    <property type="project" value="UniProtKB-KW"/>
</dbReference>
<dbReference type="SUPFAM" id="SSF53182">
    <property type="entry name" value="Pyrrolidone carboxyl peptidase (pyroglutamate aminopeptidase)"/>
    <property type="match status" value="1"/>
</dbReference>
<dbReference type="Proteomes" id="UP000799536">
    <property type="component" value="Unassembled WGS sequence"/>
</dbReference>
<evidence type="ECO:0000256" key="3">
    <source>
        <dbReference type="ARBA" id="ARBA00022801"/>
    </source>
</evidence>
<organism evidence="5 6">
    <name type="scientific">Delitschia confertaspora ATCC 74209</name>
    <dbReference type="NCBI Taxonomy" id="1513339"/>
    <lineage>
        <taxon>Eukaryota</taxon>
        <taxon>Fungi</taxon>
        <taxon>Dikarya</taxon>
        <taxon>Ascomycota</taxon>
        <taxon>Pezizomycotina</taxon>
        <taxon>Dothideomycetes</taxon>
        <taxon>Pleosporomycetidae</taxon>
        <taxon>Pleosporales</taxon>
        <taxon>Delitschiaceae</taxon>
        <taxon>Delitschia</taxon>
    </lineage>
</organism>
<dbReference type="AlphaFoldDB" id="A0A9P4JTZ5"/>
<dbReference type="PANTHER" id="PTHR23402">
    <property type="entry name" value="PROTEASE FAMILY C15 PYROGLUTAMYL-PEPTIDASE I-RELATED"/>
    <property type="match status" value="1"/>
</dbReference>
<evidence type="ECO:0000256" key="4">
    <source>
        <dbReference type="ARBA" id="ARBA00022807"/>
    </source>
</evidence>
<keyword evidence="4" id="KW-0788">Thiol protease</keyword>
<evidence type="ECO:0000256" key="2">
    <source>
        <dbReference type="ARBA" id="ARBA00022670"/>
    </source>
</evidence>
<protein>
    <submittedName>
        <fullName evidence="5">Peptidase C15, pyroglutamyl peptidase I-like protein</fullName>
    </submittedName>
</protein>
<dbReference type="Gene3D" id="3.40.630.20">
    <property type="entry name" value="Peptidase C15, pyroglutamyl peptidase I-like"/>
    <property type="match status" value="1"/>
</dbReference>
<keyword evidence="3" id="KW-0378">Hydrolase</keyword>
<evidence type="ECO:0000313" key="6">
    <source>
        <dbReference type="Proteomes" id="UP000799536"/>
    </source>
</evidence>
<name>A0A9P4JTZ5_9PLEO</name>
<sequence>MPSNDPHKPVKVLLTGFAPFLDITINPSWQICQFLQQHPPTNFTNIDLMIHPTPIPVSYHKMHALLPSLYEQYDPDIVIHLGLAAERHYFAMEKSAKRDGYHDVPDEDRRVWTRGEGKKFWGKEKERLETDLDLDSAVNTWKSSVAGMRHSLPPSSASNASQTASASASEMQVDVKQSDDVGSYVCGFLYFGSLLEMEKRKKKRDVVFLHVPGLEGVKEVEIGARVVEAAVEGLV</sequence>
<dbReference type="GO" id="GO:0008234">
    <property type="term" value="F:cysteine-type peptidase activity"/>
    <property type="evidence" value="ECO:0007669"/>
    <property type="project" value="UniProtKB-KW"/>
</dbReference>
<comment type="similarity">
    <text evidence="1">Belongs to the peptidase C15 family.</text>
</comment>
<keyword evidence="2" id="KW-0645">Protease</keyword>
<accession>A0A9P4JTZ5</accession>
<dbReference type="OrthoDB" id="407146at2759"/>